<comment type="caution">
    <text evidence="2">The sequence shown here is derived from an EMBL/GenBank/DDBJ whole genome shotgun (WGS) entry which is preliminary data.</text>
</comment>
<dbReference type="Pfam" id="PF12770">
    <property type="entry name" value="CHAT"/>
    <property type="match status" value="1"/>
</dbReference>
<dbReference type="Proteomes" id="UP000233786">
    <property type="component" value="Unassembled WGS sequence"/>
</dbReference>
<dbReference type="AlphaFoldDB" id="A0A2N3Y7F0"/>
<protein>
    <submittedName>
        <fullName evidence="2">CHAT domain-containing protein</fullName>
    </submittedName>
</protein>
<gene>
    <name evidence="2" type="ORF">A8926_6994</name>
</gene>
<keyword evidence="3" id="KW-1185">Reference proteome</keyword>
<dbReference type="STRING" id="994479.GCA_000194155_05009"/>
<evidence type="ECO:0000313" key="3">
    <source>
        <dbReference type="Proteomes" id="UP000233786"/>
    </source>
</evidence>
<sequence length="909" mass="99281">MTGPAEFAVDAGTPLAVALGAAWEAFEREDVPAMDRLYGQSVRLASGSPALAAALAAEHVSRLRALDDSTTALARCEEYLDNDGENLQLRLLRAETRLAMGDNSRIAAELDEIDRIAAGGHLRREDEAHLDRLRGLAAALRGDTGQALRHLREVRLVFAELGDEAAASKVDLDIRAVEGRRGDASKAVRGDDDSPQARMVRAEELRMDGWYEKALAELAPALAGKLDPAIRFQFLFAKIRLLRLLHSTQADELLPELYAAAEQSPQPEENRLVAGRLDPSADSFSVVGMGGHLLQAARAYAEAAMRLAEPGQPDEAERRVLAKQRVDEAERLLLTEQAPPETTGWHVAEWHLAAGEIALAIAKLEHDPTTAAQAVHHLEVSAATEDSPVVNRITALRRLGDAHERLRELGGSVDGLAKAAEAWAEAHRLEEHLASRQDDDENRIRMLLANPTEFDKRIEAAARAIERGEKHAAVAAVVAMEAARGSAILPRILPDEQPLVRDLPGLGDLAGARRWIRQAARGLPRKQLIWMLHATPDGVHHAFVWRRGPFGVHVRHASVRGAPGSTKIDLAEAIGELKDCWANGVRLEGRLRKPRNSETCHFDQKLHAVVRRLGIGRLWKLPGHIERIAVVAGGDLAEIPFALLPCPGPSGELLGGKYALSDLPCLSIRRPLRRRARGQRGTLGEQMLLVQPEAVAPEAAGAAADEEEALEAATEVVGRKVLSRAAATPAALREELASGQFRLVRVDGHGEFQPASAPESILFLAPKGESGHLSAREFQEMNLRRTGTLMLGSCESGMAERIGRDERTGFVRAAFLAGASSVVAARWDALDVVAARVLDGFEKNLRRHPRDVALFRALREEHVQHHADGHPARWALWTLYGDVGHQNFWYEPLSRWWGAVRRRSGGRDA</sequence>
<reference evidence="2" key="1">
    <citation type="submission" date="2017-12" db="EMBL/GenBank/DDBJ databases">
        <title>Sequencing the genomes of 1000 Actinobacteria strains.</title>
        <authorList>
            <person name="Klenk H.-P."/>
        </authorList>
    </citation>
    <scope>NUCLEOTIDE SEQUENCE [LARGE SCALE GENOMIC DNA]</scope>
    <source>
        <strain evidence="2">DSM 44228</strain>
    </source>
</reference>
<evidence type="ECO:0000259" key="1">
    <source>
        <dbReference type="Pfam" id="PF12770"/>
    </source>
</evidence>
<dbReference type="RefSeq" id="WP_029535704.1">
    <property type="nucleotide sequence ID" value="NZ_CP061007.1"/>
</dbReference>
<dbReference type="EMBL" id="PJNB01000001">
    <property type="protein sequence ID" value="PKW18857.1"/>
    <property type="molecule type" value="Genomic_DNA"/>
</dbReference>
<feature type="domain" description="CHAT" evidence="1">
    <location>
        <begin position="622"/>
        <end position="882"/>
    </location>
</feature>
<evidence type="ECO:0000313" key="2">
    <source>
        <dbReference type="EMBL" id="PKW18857.1"/>
    </source>
</evidence>
<dbReference type="InterPro" id="IPR024983">
    <property type="entry name" value="CHAT_dom"/>
</dbReference>
<accession>A0A2N3Y7F0</accession>
<proteinExistence type="predicted"/>
<name>A0A2N3Y7F0_SACSN</name>
<organism evidence="2 3">
    <name type="scientific">Saccharopolyspora spinosa</name>
    <dbReference type="NCBI Taxonomy" id="60894"/>
    <lineage>
        <taxon>Bacteria</taxon>
        <taxon>Bacillati</taxon>
        <taxon>Actinomycetota</taxon>
        <taxon>Actinomycetes</taxon>
        <taxon>Pseudonocardiales</taxon>
        <taxon>Pseudonocardiaceae</taxon>
        <taxon>Saccharopolyspora</taxon>
    </lineage>
</organism>